<keyword evidence="2" id="KW-1185">Reference proteome</keyword>
<sequence>MVQNFQSCTKYCWGQFKKNRPLSMVDLIKGQFKTQNM</sequence>
<accession>A0A5P8W4B6</accession>
<reference evidence="1 2" key="1">
    <citation type="submission" date="2019-10" db="EMBL/GenBank/DDBJ databases">
        <title>Genomic and transcriptomic insights into the perfect genentic adaptation of a filamentous nitrogen-fixing cyanobacterium to rice fields.</title>
        <authorList>
            <person name="Chen Z."/>
        </authorList>
    </citation>
    <scope>NUCLEOTIDE SEQUENCE [LARGE SCALE GENOMIC DNA]</scope>
    <source>
        <strain evidence="1">CCNUC1</strain>
    </source>
</reference>
<proteinExistence type="predicted"/>
<evidence type="ECO:0000313" key="1">
    <source>
        <dbReference type="EMBL" id="QFS47585.1"/>
    </source>
</evidence>
<name>A0A5P8W4B6_9NOSO</name>
<dbReference type="KEGG" id="nsh:GXM_05077"/>
<evidence type="ECO:0000313" key="2">
    <source>
        <dbReference type="Proteomes" id="UP000326678"/>
    </source>
</evidence>
<dbReference type="AlphaFoldDB" id="A0A5P8W4B6"/>
<gene>
    <name evidence="1" type="ORF">GXM_05077</name>
</gene>
<organism evidence="1 2">
    <name type="scientific">Nostoc sphaeroides CCNUC1</name>
    <dbReference type="NCBI Taxonomy" id="2653204"/>
    <lineage>
        <taxon>Bacteria</taxon>
        <taxon>Bacillati</taxon>
        <taxon>Cyanobacteriota</taxon>
        <taxon>Cyanophyceae</taxon>
        <taxon>Nostocales</taxon>
        <taxon>Nostocaceae</taxon>
        <taxon>Nostoc</taxon>
    </lineage>
</organism>
<dbReference type="EMBL" id="CP045226">
    <property type="protein sequence ID" value="QFS47585.1"/>
    <property type="molecule type" value="Genomic_DNA"/>
</dbReference>
<protein>
    <submittedName>
        <fullName evidence="1">Uncharacterized protein</fullName>
    </submittedName>
</protein>
<dbReference type="Proteomes" id="UP000326678">
    <property type="component" value="Chromosome Gxm1"/>
</dbReference>